<proteinExistence type="predicted"/>
<name>A0A067EIV9_CITSI</name>
<protein>
    <submittedName>
        <fullName evidence="1">Uncharacterized protein</fullName>
    </submittedName>
</protein>
<evidence type="ECO:0000313" key="1">
    <source>
        <dbReference type="EMBL" id="KDO55023.1"/>
    </source>
</evidence>
<organism evidence="1 2">
    <name type="scientific">Citrus sinensis</name>
    <name type="common">Sweet orange</name>
    <name type="synonym">Citrus aurantium var. sinensis</name>
    <dbReference type="NCBI Taxonomy" id="2711"/>
    <lineage>
        <taxon>Eukaryota</taxon>
        <taxon>Viridiplantae</taxon>
        <taxon>Streptophyta</taxon>
        <taxon>Embryophyta</taxon>
        <taxon>Tracheophyta</taxon>
        <taxon>Spermatophyta</taxon>
        <taxon>Magnoliopsida</taxon>
        <taxon>eudicotyledons</taxon>
        <taxon>Gunneridae</taxon>
        <taxon>Pentapetalae</taxon>
        <taxon>rosids</taxon>
        <taxon>malvids</taxon>
        <taxon>Sapindales</taxon>
        <taxon>Rutaceae</taxon>
        <taxon>Aurantioideae</taxon>
        <taxon>Citrus</taxon>
    </lineage>
</organism>
<feature type="non-terminal residue" evidence="1">
    <location>
        <position position="1"/>
    </location>
</feature>
<keyword evidence="2" id="KW-1185">Reference proteome</keyword>
<accession>A0A067EIV9</accession>
<dbReference type="Proteomes" id="UP000027120">
    <property type="component" value="Unassembled WGS sequence"/>
</dbReference>
<evidence type="ECO:0000313" key="2">
    <source>
        <dbReference type="Proteomes" id="UP000027120"/>
    </source>
</evidence>
<gene>
    <name evidence="1" type="ORF">CISIN_1g0181872mg</name>
</gene>
<dbReference type="EMBL" id="KK784989">
    <property type="protein sequence ID" value="KDO55023.1"/>
    <property type="molecule type" value="Genomic_DNA"/>
</dbReference>
<dbReference type="EMBL" id="KK784989">
    <property type="protein sequence ID" value="KDO55022.1"/>
    <property type="molecule type" value="Genomic_DNA"/>
</dbReference>
<reference evidence="1 2" key="1">
    <citation type="submission" date="2014-04" db="EMBL/GenBank/DDBJ databases">
        <authorList>
            <consortium name="International Citrus Genome Consortium"/>
            <person name="Gmitter F."/>
            <person name="Chen C."/>
            <person name="Farmerie W."/>
            <person name="Harkins T."/>
            <person name="Desany B."/>
            <person name="Mohiuddin M."/>
            <person name="Kodira C."/>
            <person name="Borodovsky M."/>
            <person name="Lomsadze A."/>
            <person name="Burns P."/>
            <person name="Jenkins J."/>
            <person name="Prochnik S."/>
            <person name="Shu S."/>
            <person name="Chapman J."/>
            <person name="Pitluck S."/>
            <person name="Schmutz J."/>
            <person name="Rokhsar D."/>
        </authorList>
    </citation>
    <scope>NUCLEOTIDE SEQUENCE</scope>
</reference>
<sequence>DVKILIVEMLQAANSHD</sequence>
<dbReference type="AlphaFoldDB" id="A0A067EIV9"/>